<feature type="transmembrane region" description="Helical" evidence="1">
    <location>
        <begin position="102"/>
        <end position="119"/>
    </location>
</feature>
<feature type="transmembrane region" description="Helical" evidence="1">
    <location>
        <begin position="44"/>
        <end position="65"/>
    </location>
</feature>
<name>A0A3S8ZP61_9NEIS</name>
<dbReference type="RefSeq" id="WP_125971136.1">
    <property type="nucleotide sequence ID" value="NZ_CP034433.1"/>
</dbReference>
<evidence type="ECO:0000259" key="2">
    <source>
        <dbReference type="SMART" id="SM00014"/>
    </source>
</evidence>
<dbReference type="KEGG" id="iod:EJO50_00865"/>
<feature type="domain" description="Phosphatidic acid phosphatase type 2/haloperoxidase" evidence="2">
    <location>
        <begin position="16"/>
        <end position="144"/>
    </location>
</feature>
<protein>
    <submittedName>
        <fullName evidence="3">Phosphatase PAP2 family protein</fullName>
    </submittedName>
</protein>
<dbReference type="Proteomes" id="UP000282438">
    <property type="component" value="Chromosome"/>
</dbReference>
<feature type="transmembrane region" description="Helical" evidence="1">
    <location>
        <begin position="14"/>
        <end position="32"/>
    </location>
</feature>
<dbReference type="Pfam" id="PF01569">
    <property type="entry name" value="PAP2"/>
    <property type="match status" value="1"/>
</dbReference>
<evidence type="ECO:0000313" key="3">
    <source>
        <dbReference type="EMBL" id="AZN35161.1"/>
    </source>
</evidence>
<keyword evidence="4" id="KW-1185">Reference proteome</keyword>
<dbReference type="OrthoDB" id="8590768at2"/>
<organism evidence="3 4">
    <name type="scientific">Iodobacter ciconiae</name>
    <dbReference type="NCBI Taxonomy" id="2496266"/>
    <lineage>
        <taxon>Bacteria</taxon>
        <taxon>Pseudomonadati</taxon>
        <taxon>Pseudomonadota</taxon>
        <taxon>Betaproteobacteria</taxon>
        <taxon>Neisseriales</taxon>
        <taxon>Chitinibacteraceae</taxon>
        <taxon>Iodobacter</taxon>
    </lineage>
</organism>
<dbReference type="SUPFAM" id="SSF48317">
    <property type="entry name" value="Acid phosphatase/Vanadium-dependent haloperoxidase"/>
    <property type="match status" value="1"/>
</dbReference>
<feature type="transmembrane region" description="Helical" evidence="1">
    <location>
        <begin position="125"/>
        <end position="144"/>
    </location>
</feature>
<feature type="transmembrane region" description="Helical" evidence="1">
    <location>
        <begin position="71"/>
        <end position="93"/>
    </location>
</feature>
<evidence type="ECO:0000256" key="1">
    <source>
        <dbReference type="SAM" id="Phobius"/>
    </source>
</evidence>
<proteinExistence type="predicted"/>
<keyword evidence="1" id="KW-0812">Transmembrane</keyword>
<sequence>MQLNWFSITRLGEAGLLLPLALALLLGLALMRAHSLCAQFALRLLLATIITLASKIAFFAAGLGISAIDFIGFSGHTLLSTAILPVLSGWVLVNKEGYFSKPGIALGLFIAAIIGWSRLEVNAHSSSEVITGWLLGYMVIHPFWKARIPKPSPLKKLIPLSLTAIIFTLWANPQTALHIPSYTWEQDIAKWLMGQERVYTRHDLHNKPTQ</sequence>
<keyword evidence="1" id="KW-1133">Transmembrane helix</keyword>
<dbReference type="InterPro" id="IPR000326">
    <property type="entry name" value="PAP2/HPO"/>
</dbReference>
<accession>A0A3S8ZP61</accession>
<dbReference type="Gene3D" id="1.20.144.10">
    <property type="entry name" value="Phosphatidic acid phosphatase type 2/haloperoxidase"/>
    <property type="match status" value="1"/>
</dbReference>
<dbReference type="EMBL" id="CP034433">
    <property type="protein sequence ID" value="AZN35161.1"/>
    <property type="molecule type" value="Genomic_DNA"/>
</dbReference>
<gene>
    <name evidence="3" type="ORF">EJO50_00865</name>
</gene>
<dbReference type="CDD" id="cd01610">
    <property type="entry name" value="PAP2_like"/>
    <property type="match status" value="1"/>
</dbReference>
<evidence type="ECO:0000313" key="4">
    <source>
        <dbReference type="Proteomes" id="UP000282438"/>
    </source>
</evidence>
<dbReference type="SMART" id="SM00014">
    <property type="entry name" value="acidPPc"/>
    <property type="match status" value="1"/>
</dbReference>
<keyword evidence="1" id="KW-0472">Membrane</keyword>
<dbReference type="InterPro" id="IPR036938">
    <property type="entry name" value="PAP2/HPO_sf"/>
</dbReference>
<dbReference type="AlphaFoldDB" id="A0A3S8ZP61"/>
<reference evidence="3 4" key="1">
    <citation type="submission" date="2018-12" db="EMBL/GenBank/DDBJ databases">
        <title>Complete genome sequence of Iodobacter sp. H11R3.</title>
        <authorList>
            <person name="Bae J.-W."/>
        </authorList>
    </citation>
    <scope>NUCLEOTIDE SEQUENCE [LARGE SCALE GENOMIC DNA]</scope>
    <source>
        <strain evidence="3 4">H11R3</strain>
    </source>
</reference>